<dbReference type="PANTHER" id="PTHR13182:SF8">
    <property type="entry name" value="CYTOPLASMIC 60S SUBUNIT BIOGENESIS FACTOR ZNF622"/>
    <property type="match status" value="1"/>
</dbReference>
<evidence type="ECO:0000256" key="1">
    <source>
        <dbReference type="SAM" id="MobiDB-lite"/>
    </source>
</evidence>
<dbReference type="GO" id="GO:0008270">
    <property type="term" value="F:zinc ion binding"/>
    <property type="evidence" value="ECO:0007669"/>
    <property type="project" value="UniProtKB-KW"/>
</dbReference>
<name>A0ABR1TUN9_9PEZI</name>
<gene>
    <name evidence="3" type="ORF">PG994_012057</name>
</gene>
<organism evidence="3 4">
    <name type="scientific">Apiospora phragmitis</name>
    <dbReference type="NCBI Taxonomy" id="2905665"/>
    <lineage>
        <taxon>Eukaryota</taxon>
        <taxon>Fungi</taxon>
        <taxon>Dikarya</taxon>
        <taxon>Ascomycota</taxon>
        <taxon>Pezizomycotina</taxon>
        <taxon>Sordariomycetes</taxon>
        <taxon>Xylariomycetidae</taxon>
        <taxon>Amphisphaeriales</taxon>
        <taxon>Apiosporaceae</taxon>
        <taxon>Apiospora</taxon>
    </lineage>
</organism>
<dbReference type="EMBL" id="JAQQWL010000011">
    <property type="protein sequence ID" value="KAK8050327.1"/>
    <property type="molecule type" value="Genomic_DNA"/>
</dbReference>
<keyword evidence="3" id="KW-0863">Zinc-finger</keyword>
<evidence type="ECO:0000313" key="3">
    <source>
        <dbReference type="EMBL" id="KAK8050327.1"/>
    </source>
</evidence>
<dbReference type="InterPro" id="IPR041661">
    <property type="entry name" value="ZN622/Rei1/Reh1_Znf-C2H2"/>
</dbReference>
<dbReference type="InterPro" id="IPR040025">
    <property type="entry name" value="Znf622/Rei1/Reh1"/>
</dbReference>
<accession>A0ABR1TUN9</accession>
<sequence length="324" mass="35692">MDTNIAGGSNGSSAVSKLGDENYARPDFVADRCLFCNKQLDDLEANRLHMQTAHGLFIPSQDRLLVDLETLFDYLHLVIFGYNECISCGTQRNTPLAAQQRESLHSLLFCSWEPTKNPSDMLGKNHCRFDIGGEGSEFADFYDFSDTESGSVDHEDEDATRSMTNVKGQATQADESSLRLPSGKIISSRPDNLSGPPRQRRNPRPAEASDHSSLGAPIDSDLQQQPDTASSLVESSGSPGKSALTRSEKRENAFTTQLANMRAGDRQALAHLPLPQQRSAIATSLKQLKKARQLERRYHIATERSGNRTLMKHFVADCPARPNG</sequence>
<dbReference type="RefSeq" id="XP_066712576.1">
    <property type="nucleotide sequence ID" value="XM_066863466.1"/>
</dbReference>
<feature type="domain" description="ZN622/Rei1/Reh1 zinc finger C2H2-type" evidence="2">
    <location>
        <begin position="33"/>
        <end position="148"/>
    </location>
</feature>
<dbReference type="GeneID" id="92096529"/>
<dbReference type="SUPFAM" id="SSF57667">
    <property type="entry name" value="beta-beta-alpha zinc fingers"/>
    <property type="match status" value="1"/>
</dbReference>
<feature type="compositionally biased region" description="Polar residues" evidence="1">
    <location>
        <begin position="221"/>
        <end position="239"/>
    </location>
</feature>
<dbReference type="Pfam" id="PF12756">
    <property type="entry name" value="zf-C2H2_2"/>
    <property type="match status" value="1"/>
</dbReference>
<feature type="compositionally biased region" description="Polar residues" evidence="1">
    <location>
        <begin position="161"/>
        <end position="175"/>
    </location>
</feature>
<comment type="caution">
    <text evidence="3">The sequence shown here is derived from an EMBL/GenBank/DDBJ whole genome shotgun (WGS) entry which is preliminary data.</text>
</comment>
<reference evidence="3 4" key="1">
    <citation type="submission" date="2023-01" db="EMBL/GenBank/DDBJ databases">
        <title>Analysis of 21 Apiospora genomes using comparative genomics revels a genus with tremendous synthesis potential of carbohydrate active enzymes and secondary metabolites.</title>
        <authorList>
            <person name="Sorensen T."/>
        </authorList>
    </citation>
    <scope>NUCLEOTIDE SEQUENCE [LARGE SCALE GENOMIC DNA]</scope>
    <source>
        <strain evidence="3 4">CBS 135458</strain>
    </source>
</reference>
<keyword evidence="3" id="KW-0862">Zinc</keyword>
<evidence type="ECO:0000259" key="2">
    <source>
        <dbReference type="Pfam" id="PF12756"/>
    </source>
</evidence>
<proteinExistence type="predicted"/>
<protein>
    <submittedName>
        <fullName evidence="3">C2H2 type zinc-finger-domain-containing protein</fullName>
    </submittedName>
</protein>
<dbReference type="InterPro" id="IPR036236">
    <property type="entry name" value="Znf_C2H2_sf"/>
</dbReference>
<evidence type="ECO:0000313" key="4">
    <source>
        <dbReference type="Proteomes" id="UP001480595"/>
    </source>
</evidence>
<keyword evidence="4" id="KW-1185">Reference proteome</keyword>
<feature type="region of interest" description="Disordered" evidence="1">
    <location>
        <begin position="142"/>
        <end position="252"/>
    </location>
</feature>
<dbReference type="PANTHER" id="PTHR13182">
    <property type="entry name" value="ZINC FINGER PROTEIN 622"/>
    <property type="match status" value="1"/>
</dbReference>
<keyword evidence="3" id="KW-0479">Metal-binding</keyword>
<dbReference type="Proteomes" id="UP001480595">
    <property type="component" value="Unassembled WGS sequence"/>
</dbReference>